<evidence type="ECO:0000313" key="8">
    <source>
        <dbReference type="Proteomes" id="UP000502117"/>
    </source>
</evidence>
<keyword evidence="2" id="KW-0805">Transcription regulation</keyword>
<dbReference type="EMBL" id="CP045857">
    <property type="protein sequence ID" value="QIJ04007.1"/>
    <property type="molecule type" value="Genomic_DNA"/>
</dbReference>
<evidence type="ECO:0000256" key="2">
    <source>
        <dbReference type="ARBA" id="ARBA00023015"/>
    </source>
</evidence>
<keyword evidence="4" id="KW-0010">Activator</keyword>
<dbReference type="SMART" id="SM00342">
    <property type="entry name" value="HTH_ARAC"/>
    <property type="match status" value="1"/>
</dbReference>
<dbReference type="InterPro" id="IPR014710">
    <property type="entry name" value="RmlC-like_jellyroll"/>
</dbReference>
<keyword evidence="1" id="KW-0678">Repressor</keyword>
<dbReference type="CDD" id="cd06124">
    <property type="entry name" value="cupin_NimR-like_N"/>
    <property type="match status" value="1"/>
</dbReference>
<dbReference type="Gene3D" id="1.10.10.60">
    <property type="entry name" value="Homeodomain-like"/>
    <property type="match status" value="1"/>
</dbReference>
<name>A0A6G7LQE2_9GAMM</name>
<dbReference type="Pfam" id="PF02311">
    <property type="entry name" value="AraC_binding"/>
    <property type="match status" value="1"/>
</dbReference>
<dbReference type="SUPFAM" id="SSF51182">
    <property type="entry name" value="RmlC-like cupins"/>
    <property type="match status" value="1"/>
</dbReference>
<evidence type="ECO:0000256" key="4">
    <source>
        <dbReference type="ARBA" id="ARBA00023159"/>
    </source>
</evidence>
<feature type="domain" description="HTH araC/xylS-type" evidence="6">
    <location>
        <begin position="166"/>
        <end position="266"/>
    </location>
</feature>
<keyword evidence="3" id="KW-0238">DNA-binding</keyword>
<dbReference type="KEGG" id="schk:GII14_07365"/>
<accession>A0A6G7LQE2</accession>
<dbReference type="RefSeq" id="WP_165564775.1">
    <property type="nucleotide sequence ID" value="NZ_CP045857.1"/>
</dbReference>
<evidence type="ECO:0000256" key="3">
    <source>
        <dbReference type="ARBA" id="ARBA00023125"/>
    </source>
</evidence>
<evidence type="ECO:0000256" key="1">
    <source>
        <dbReference type="ARBA" id="ARBA00022491"/>
    </source>
</evidence>
<dbReference type="PANTHER" id="PTHR11019:SF199">
    <property type="entry name" value="HTH-TYPE TRANSCRIPTIONAL REGULATOR NIMR"/>
    <property type="match status" value="1"/>
</dbReference>
<dbReference type="InterPro" id="IPR018060">
    <property type="entry name" value="HTH_AraC"/>
</dbReference>
<dbReference type="Pfam" id="PF12833">
    <property type="entry name" value="HTH_18"/>
    <property type="match status" value="1"/>
</dbReference>
<reference evidence="7 8" key="1">
    <citation type="submission" date="2019-11" db="EMBL/GenBank/DDBJ databases">
        <title>Complete Genome Sequence of Shewanella chilikensis Strain DC57, Isolated from Corroded Seal Rings at a floating production facility in Australia.</title>
        <authorList>
            <person name="Salgar-Chaparro S.J."/>
            <person name="Castillo-Villamizar G.A."/>
            <person name="Poehlein A."/>
            <person name="Daniel R."/>
            <person name="Machuca L."/>
        </authorList>
    </citation>
    <scope>NUCLEOTIDE SEQUENCE [LARGE SCALE GENOMIC DNA]</scope>
    <source>
        <strain evidence="7 8">DC57</strain>
    </source>
</reference>
<sequence>MSKHCPNATNWLPPSDAAFILDPNQPVLSHGRSLAAERSIEPHAHPRGQLLWAHQGTLKVTSDTRVWVVPPSHAVWIPSGIRHQVHCETQVQIRNIYIDPSYPIQHSSSGVCMLSMSALMRELILRLTQAQVPLAPERLKRLGWVIIDELNALESAELSLPAGHDPRLIHVIQQCVRYPTTKVSLTQLASDSGASVRTLERLFKSETGLTFRQWRQRFRLLNSLERLQQGESSTEVAYSLGYQSVSRFIEAFRQQFGETPQGYARQQRQLSPHSNGVSLLCR</sequence>
<dbReference type="InterPro" id="IPR011051">
    <property type="entry name" value="RmlC_Cupin_sf"/>
</dbReference>
<dbReference type="Gene3D" id="2.60.120.10">
    <property type="entry name" value="Jelly Rolls"/>
    <property type="match status" value="1"/>
</dbReference>
<organism evidence="7 8">
    <name type="scientific">Shewanella chilikensis</name>
    <dbReference type="NCBI Taxonomy" id="558541"/>
    <lineage>
        <taxon>Bacteria</taxon>
        <taxon>Pseudomonadati</taxon>
        <taxon>Pseudomonadota</taxon>
        <taxon>Gammaproteobacteria</taxon>
        <taxon>Alteromonadales</taxon>
        <taxon>Shewanellaceae</taxon>
        <taxon>Shewanella</taxon>
    </lineage>
</organism>
<dbReference type="PRINTS" id="PR00032">
    <property type="entry name" value="HTHARAC"/>
</dbReference>
<evidence type="ECO:0000259" key="6">
    <source>
        <dbReference type="PROSITE" id="PS01124"/>
    </source>
</evidence>
<dbReference type="GO" id="GO:0043565">
    <property type="term" value="F:sequence-specific DNA binding"/>
    <property type="evidence" value="ECO:0007669"/>
    <property type="project" value="InterPro"/>
</dbReference>
<gene>
    <name evidence="7" type="ORF">GII14_07365</name>
</gene>
<evidence type="ECO:0000313" key="7">
    <source>
        <dbReference type="EMBL" id="QIJ04007.1"/>
    </source>
</evidence>
<dbReference type="PROSITE" id="PS01124">
    <property type="entry name" value="HTH_ARAC_FAMILY_2"/>
    <property type="match status" value="1"/>
</dbReference>
<dbReference type="InterPro" id="IPR003313">
    <property type="entry name" value="AraC-bd"/>
</dbReference>
<proteinExistence type="predicted"/>
<dbReference type="Proteomes" id="UP000502117">
    <property type="component" value="Chromosome"/>
</dbReference>
<dbReference type="PANTHER" id="PTHR11019">
    <property type="entry name" value="HTH-TYPE TRANSCRIPTIONAL REGULATOR NIMR"/>
    <property type="match status" value="1"/>
</dbReference>
<dbReference type="AlphaFoldDB" id="A0A6G7LQE2"/>
<dbReference type="GO" id="GO:0003700">
    <property type="term" value="F:DNA-binding transcription factor activity"/>
    <property type="evidence" value="ECO:0007669"/>
    <property type="project" value="InterPro"/>
</dbReference>
<dbReference type="FunFam" id="1.10.10.60:FF:000132">
    <property type="entry name" value="AraC family transcriptional regulator"/>
    <property type="match status" value="1"/>
</dbReference>
<keyword evidence="5" id="KW-0804">Transcription</keyword>
<protein>
    <submittedName>
        <fullName evidence="7">Helix-turn-helix domain-containing protein</fullName>
    </submittedName>
</protein>
<dbReference type="SUPFAM" id="SSF46689">
    <property type="entry name" value="Homeodomain-like"/>
    <property type="match status" value="2"/>
</dbReference>
<dbReference type="InterPro" id="IPR020449">
    <property type="entry name" value="Tscrpt_reg_AraC-type_HTH"/>
</dbReference>
<dbReference type="InterPro" id="IPR009057">
    <property type="entry name" value="Homeodomain-like_sf"/>
</dbReference>
<evidence type="ECO:0000256" key="5">
    <source>
        <dbReference type="ARBA" id="ARBA00023163"/>
    </source>
</evidence>